<name>A0A523W0J3_UNCAE</name>
<evidence type="ECO:0000256" key="3">
    <source>
        <dbReference type="ARBA" id="ARBA00022670"/>
    </source>
</evidence>
<dbReference type="AlphaFoldDB" id="A0A523W0J3"/>
<keyword evidence="4 9" id="KW-0812">Transmembrane</keyword>
<dbReference type="Pfam" id="PF01252">
    <property type="entry name" value="Peptidase_A8"/>
    <property type="match status" value="1"/>
</dbReference>
<dbReference type="EMBL" id="SOIZ01000294">
    <property type="protein sequence ID" value="TET60533.1"/>
    <property type="molecule type" value="Genomic_DNA"/>
</dbReference>
<keyword evidence="8 9" id="KW-0472">Membrane</keyword>
<evidence type="ECO:0000256" key="6">
    <source>
        <dbReference type="ARBA" id="ARBA00022801"/>
    </source>
</evidence>
<accession>A0A523W0J3</accession>
<dbReference type="PANTHER" id="PTHR33695:SF1">
    <property type="entry name" value="LIPOPROTEIN SIGNAL PEPTIDASE"/>
    <property type="match status" value="1"/>
</dbReference>
<evidence type="ECO:0000256" key="5">
    <source>
        <dbReference type="ARBA" id="ARBA00022750"/>
    </source>
</evidence>
<dbReference type="PANTHER" id="PTHR33695">
    <property type="entry name" value="LIPOPROTEIN SIGNAL PEPTIDASE"/>
    <property type="match status" value="1"/>
</dbReference>
<evidence type="ECO:0000256" key="1">
    <source>
        <dbReference type="ARBA" id="ARBA00006139"/>
    </source>
</evidence>
<dbReference type="GO" id="GO:0006508">
    <property type="term" value="P:proteolysis"/>
    <property type="evidence" value="ECO:0007669"/>
    <property type="project" value="UniProtKB-KW"/>
</dbReference>
<feature type="transmembrane region" description="Helical" evidence="9">
    <location>
        <begin position="121"/>
        <end position="140"/>
    </location>
</feature>
<comment type="similarity">
    <text evidence="1 9 10">Belongs to the peptidase A8 family.</text>
</comment>
<evidence type="ECO:0000256" key="2">
    <source>
        <dbReference type="ARBA" id="ARBA00022475"/>
    </source>
</evidence>
<keyword evidence="5 9" id="KW-0064">Aspartyl protease</keyword>
<dbReference type="EC" id="3.4.23.36" evidence="9"/>
<proteinExistence type="inferred from homology"/>
<organism evidence="11 12">
    <name type="scientific">Aerophobetes bacterium</name>
    <dbReference type="NCBI Taxonomy" id="2030807"/>
    <lineage>
        <taxon>Bacteria</taxon>
        <taxon>Candidatus Aerophobota</taxon>
    </lineage>
</organism>
<evidence type="ECO:0000313" key="11">
    <source>
        <dbReference type="EMBL" id="TET60533.1"/>
    </source>
</evidence>
<evidence type="ECO:0000256" key="9">
    <source>
        <dbReference type="HAMAP-Rule" id="MF_00161"/>
    </source>
</evidence>
<dbReference type="HAMAP" id="MF_00161">
    <property type="entry name" value="LspA"/>
    <property type="match status" value="1"/>
</dbReference>
<dbReference type="GO" id="GO:0004190">
    <property type="term" value="F:aspartic-type endopeptidase activity"/>
    <property type="evidence" value="ECO:0007669"/>
    <property type="project" value="UniProtKB-UniRule"/>
</dbReference>
<sequence length="153" mass="17277">MSLIPITILVFCCDWLSKFLVQRNLSPGESYTLVDNVLSLTYLRNPGAFFGLLSGEAPLIIFLNFAIMVLITIIWLKVIRGKWQYEVGLGMILGGTLGNLWDRIGNGVIIDFVDFHLWPVFNLADVFLCIGVGIIIYGIIKQELKWRRVPDTS</sequence>
<dbReference type="NCBIfam" id="TIGR00077">
    <property type="entry name" value="lspA"/>
    <property type="match status" value="1"/>
</dbReference>
<keyword evidence="7 9" id="KW-1133">Transmembrane helix</keyword>
<comment type="caution">
    <text evidence="11">The sequence shown here is derived from an EMBL/GenBank/DDBJ whole genome shotgun (WGS) entry which is preliminary data.</text>
</comment>
<dbReference type="PRINTS" id="PR00781">
    <property type="entry name" value="LIPOSIGPTASE"/>
</dbReference>
<dbReference type="UniPathway" id="UPA00665"/>
<feature type="transmembrane region" description="Helical" evidence="9">
    <location>
        <begin position="83"/>
        <end position="101"/>
    </location>
</feature>
<feature type="active site" evidence="9">
    <location>
        <position position="111"/>
    </location>
</feature>
<keyword evidence="2 9" id="KW-1003">Cell membrane</keyword>
<comment type="subcellular location">
    <subcellularLocation>
        <location evidence="9">Cell membrane</location>
        <topology evidence="9">Multi-pass membrane protein</topology>
    </subcellularLocation>
</comment>
<dbReference type="InterPro" id="IPR001872">
    <property type="entry name" value="Peptidase_A8"/>
</dbReference>
<feature type="transmembrane region" description="Helical" evidence="9">
    <location>
        <begin position="47"/>
        <end position="76"/>
    </location>
</feature>
<reference evidence="11 12" key="1">
    <citation type="submission" date="2019-03" db="EMBL/GenBank/DDBJ databases">
        <title>Metabolic potential of uncultured bacteria and archaea associated with petroleum seepage in deep-sea sediments.</title>
        <authorList>
            <person name="Dong X."/>
            <person name="Hubert C."/>
        </authorList>
    </citation>
    <scope>NUCLEOTIDE SEQUENCE [LARGE SCALE GENOMIC DNA]</scope>
    <source>
        <strain evidence="11">E29_bin52</strain>
    </source>
</reference>
<comment type="pathway">
    <text evidence="9">Protein modification; lipoprotein biosynthesis (signal peptide cleavage).</text>
</comment>
<dbReference type="Proteomes" id="UP000319130">
    <property type="component" value="Unassembled WGS sequence"/>
</dbReference>
<gene>
    <name evidence="9 11" type="primary">lspA</name>
    <name evidence="11" type="ORF">E3J48_06570</name>
</gene>
<protein>
    <recommendedName>
        <fullName evidence="9">Lipoprotein signal peptidase</fullName>
        <ecNumber evidence="9">3.4.23.36</ecNumber>
    </recommendedName>
    <alternativeName>
        <fullName evidence="9">Prolipoprotein signal peptidase</fullName>
    </alternativeName>
    <alternativeName>
        <fullName evidence="9">Signal peptidase II</fullName>
        <shortName evidence="9">SPase II</shortName>
    </alternativeName>
</protein>
<comment type="caution">
    <text evidence="9">Lacks conserved residue(s) required for the propagation of feature annotation.</text>
</comment>
<evidence type="ECO:0000256" key="10">
    <source>
        <dbReference type="RuleBase" id="RU004181"/>
    </source>
</evidence>
<comment type="function">
    <text evidence="9">This protein specifically catalyzes the removal of signal peptides from prolipoproteins.</text>
</comment>
<evidence type="ECO:0000256" key="4">
    <source>
        <dbReference type="ARBA" id="ARBA00022692"/>
    </source>
</evidence>
<dbReference type="GO" id="GO:0005886">
    <property type="term" value="C:plasma membrane"/>
    <property type="evidence" value="ECO:0007669"/>
    <property type="project" value="UniProtKB-SubCell"/>
</dbReference>
<evidence type="ECO:0000313" key="12">
    <source>
        <dbReference type="Proteomes" id="UP000319130"/>
    </source>
</evidence>
<keyword evidence="3 9" id="KW-0645">Protease</keyword>
<comment type="catalytic activity">
    <reaction evidence="9">
        <text>Release of signal peptides from bacterial membrane prolipoproteins. Hydrolyzes -Xaa-Yaa-Zaa-|-(S,diacylglyceryl)Cys-, in which Xaa is hydrophobic (preferably Leu), and Yaa (Ala or Ser) and Zaa (Gly or Ala) have small, neutral side chains.</text>
        <dbReference type="EC" id="3.4.23.36"/>
    </reaction>
</comment>
<keyword evidence="6 9" id="KW-0378">Hydrolase</keyword>
<evidence type="ECO:0000256" key="8">
    <source>
        <dbReference type="ARBA" id="ARBA00023136"/>
    </source>
</evidence>
<feature type="active site" evidence="9">
    <location>
        <position position="125"/>
    </location>
</feature>
<evidence type="ECO:0000256" key="7">
    <source>
        <dbReference type="ARBA" id="ARBA00022989"/>
    </source>
</evidence>